<dbReference type="WBParaSite" id="PSAMB.scaffold2505size27122.g18087.t1">
    <property type="protein sequence ID" value="PSAMB.scaffold2505size27122.g18087.t1"/>
    <property type="gene ID" value="PSAMB.scaffold2505size27122.g18087"/>
</dbReference>
<dbReference type="Proteomes" id="UP000887566">
    <property type="component" value="Unplaced"/>
</dbReference>
<sequence length="120" mass="13378">MAAGRRMRKHLKVACAIRNRVDRKLSATGRARFCSIVGRLAHLSACGTRSPEKSFFALVRCPSSFLLGRLHQRAKPRTILSIRQRPTANAAVVVADYRSSENDPLHVNMLRHGGTRCKRG</sequence>
<accession>A0A914VVZ5</accession>
<name>A0A914VVZ5_9BILA</name>
<evidence type="ECO:0000313" key="1">
    <source>
        <dbReference type="Proteomes" id="UP000887566"/>
    </source>
</evidence>
<evidence type="ECO:0000313" key="2">
    <source>
        <dbReference type="WBParaSite" id="PSAMB.scaffold2505size27122.g18087.t1"/>
    </source>
</evidence>
<dbReference type="AlphaFoldDB" id="A0A914VVZ5"/>
<proteinExistence type="predicted"/>
<organism evidence="1 2">
    <name type="scientific">Plectus sambesii</name>
    <dbReference type="NCBI Taxonomy" id="2011161"/>
    <lineage>
        <taxon>Eukaryota</taxon>
        <taxon>Metazoa</taxon>
        <taxon>Ecdysozoa</taxon>
        <taxon>Nematoda</taxon>
        <taxon>Chromadorea</taxon>
        <taxon>Plectida</taxon>
        <taxon>Plectina</taxon>
        <taxon>Plectoidea</taxon>
        <taxon>Plectidae</taxon>
        <taxon>Plectus</taxon>
    </lineage>
</organism>
<protein>
    <submittedName>
        <fullName evidence="2">Uncharacterized protein</fullName>
    </submittedName>
</protein>
<keyword evidence="1" id="KW-1185">Reference proteome</keyword>
<reference evidence="2" key="1">
    <citation type="submission" date="2022-11" db="UniProtKB">
        <authorList>
            <consortium name="WormBaseParasite"/>
        </authorList>
    </citation>
    <scope>IDENTIFICATION</scope>
</reference>